<dbReference type="GO" id="GO:0004177">
    <property type="term" value="F:aminopeptidase activity"/>
    <property type="evidence" value="ECO:0007669"/>
    <property type="project" value="UniProtKB-UniRule"/>
</dbReference>
<organism evidence="9 10">
    <name type="scientific">Desulfuromusa kysingii</name>
    <dbReference type="NCBI Taxonomy" id="37625"/>
    <lineage>
        <taxon>Bacteria</taxon>
        <taxon>Pseudomonadati</taxon>
        <taxon>Thermodesulfobacteriota</taxon>
        <taxon>Desulfuromonadia</taxon>
        <taxon>Desulfuromonadales</taxon>
        <taxon>Geopsychrobacteraceae</taxon>
        <taxon>Desulfuromusa</taxon>
    </lineage>
</organism>
<sequence length="354" mass="38126">MKQKDFKFLKELVETPSPSGFEQPAQRLIKTQLQGVANDLKTDVMGNLIARLDGLGEKKIMLAGHCDEIGFMVQYVDEQGFIYFGAIGGVDPHLSPGQRIKIHTAQGDVSGVVGKKAIHLIEPKDRDTVIKLKQQFIDIGCASREEVEALVQIGDPVTFAVGVQSLQNNRATSRAFDDKMGAFIITEVMKRVKLSGEIASDLYTVSTVQEEIGLRGAVTSSYDVNPDVGIVVEVTHATDYPDVEPSAIGRVELGKGPVLARGANINPMLFKLLVDTAAAEKIPVQIIGLPRAAGNDTNVMQLSRGGVATALLGIPLRYMHTPVETLSLSDLDQAISLLVAVVQRINAGTSFIPE</sequence>
<keyword evidence="4 8" id="KW-0479">Metal-binding</keyword>
<dbReference type="InterPro" id="IPR051464">
    <property type="entry name" value="Peptidase_M42_aminopept"/>
</dbReference>
<gene>
    <name evidence="9" type="ORF">SAMN05660420_01393</name>
</gene>
<reference evidence="9 10" key="1">
    <citation type="submission" date="2016-10" db="EMBL/GenBank/DDBJ databases">
        <authorList>
            <person name="de Groot N.N."/>
        </authorList>
    </citation>
    <scope>NUCLEOTIDE SEQUENCE [LARGE SCALE GENOMIC DNA]</scope>
    <source>
        <strain evidence="9 10">DSM 7343</strain>
    </source>
</reference>
<dbReference type="RefSeq" id="WP_092346091.1">
    <property type="nucleotide sequence ID" value="NZ_FNQN01000003.1"/>
</dbReference>
<feature type="binding site" evidence="8">
    <location>
        <position position="211"/>
    </location>
    <ligand>
        <name>Zn(2+)</name>
        <dbReference type="ChEBI" id="CHEBI:29105"/>
        <label>2</label>
    </ligand>
</feature>
<keyword evidence="10" id="KW-1185">Reference proteome</keyword>
<dbReference type="Gene3D" id="2.40.30.40">
    <property type="entry name" value="Peptidase M42, domain 2"/>
    <property type="match status" value="1"/>
</dbReference>
<evidence type="ECO:0000313" key="9">
    <source>
        <dbReference type="EMBL" id="SEA15103.1"/>
    </source>
</evidence>
<feature type="binding site" evidence="8">
    <location>
        <position position="233"/>
    </location>
    <ligand>
        <name>Zn(2+)</name>
        <dbReference type="ChEBI" id="CHEBI:29105"/>
        <label>1</label>
    </ligand>
</feature>
<dbReference type="Gene3D" id="3.40.630.10">
    <property type="entry name" value="Zn peptidases"/>
    <property type="match status" value="1"/>
</dbReference>
<evidence type="ECO:0000256" key="1">
    <source>
        <dbReference type="ARBA" id="ARBA00006272"/>
    </source>
</evidence>
<dbReference type="AlphaFoldDB" id="A0A1H3YU70"/>
<dbReference type="GO" id="GO:0006508">
    <property type="term" value="P:proteolysis"/>
    <property type="evidence" value="ECO:0007669"/>
    <property type="project" value="UniProtKB-KW"/>
</dbReference>
<feature type="binding site" evidence="8">
    <location>
        <position position="65"/>
    </location>
    <ligand>
        <name>Zn(2+)</name>
        <dbReference type="ChEBI" id="CHEBI:29105"/>
        <label>1</label>
    </ligand>
</feature>
<feature type="active site" description="Proton acceptor" evidence="7">
    <location>
        <position position="210"/>
    </location>
</feature>
<keyword evidence="3" id="KW-0645">Protease</keyword>
<proteinExistence type="inferred from homology"/>
<evidence type="ECO:0000256" key="3">
    <source>
        <dbReference type="ARBA" id="ARBA00022670"/>
    </source>
</evidence>
<accession>A0A1H3YU70</accession>
<evidence type="ECO:0000256" key="8">
    <source>
        <dbReference type="PIRSR" id="PIRSR001123-2"/>
    </source>
</evidence>
<protein>
    <submittedName>
        <fullName evidence="9">Endoglucanase</fullName>
    </submittedName>
</protein>
<dbReference type="PANTHER" id="PTHR32481:SF20">
    <property type="entry name" value="AMINOPEPTIDASE YSDC"/>
    <property type="match status" value="1"/>
</dbReference>
<dbReference type="GO" id="GO:0046872">
    <property type="term" value="F:metal ion binding"/>
    <property type="evidence" value="ECO:0007669"/>
    <property type="project" value="UniProtKB-UniRule"/>
</dbReference>
<evidence type="ECO:0000313" key="10">
    <source>
        <dbReference type="Proteomes" id="UP000199409"/>
    </source>
</evidence>
<keyword evidence="2" id="KW-0031">Aminopeptidase</keyword>
<evidence type="ECO:0000256" key="2">
    <source>
        <dbReference type="ARBA" id="ARBA00022438"/>
    </source>
</evidence>
<feature type="binding site" evidence="8">
    <location>
        <position position="177"/>
    </location>
    <ligand>
        <name>Zn(2+)</name>
        <dbReference type="ChEBI" id="CHEBI:29105"/>
        <label>2</label>
    </ligand>
</feature>
<dbReference type="InterPro" id="IPR008007">
    <property type="entry name" value="Peptidase_M42"/>
</dbReference>
<dbReference type="SUPFAM" id="SSF53187">
    <property type="entry name" value="Zn-dependent exopeptidases"/>
    <property type="match status" value="1"/>
</dbReference>
<evidence type="ECO:0000256" key="4">
    <source>
        <dbReference type="ARBA" id="ARBA00022723"/>
    </source>
</evidence>
<comment type="similarity">
    <text evidence="1 6">Belongs to the peptidase M42 family.</text>
</comment>
<dbReference type="SUPFAM" id="SSF101821">
    <property type="entry name" value="Aminopeptidase/glucanase lid domain"/>
    <property type="match status" value="1"/>
</dbReference>
<evidence type="ECO:0000256" key="7">
    <source>
        <dbReference type="PIRSR" id="PIRSR001123-1"/>
    </source>
</evidence>
<evidence type="ECO:0000256" key="5">
    <source>
        <dbReference type="ARBA" id="ARBA00022801"/>
    </source>
</evidence>
<dbReference type="EMBL" id="FNQN01000003">
    <property type="protein sequence ID" value="SEA15103.1"/>
    <property type="molecule type" value="Genomic_DNA"/>
</dbReference>
<dbReference type="PIRSF" id="PIRSF001123">
    <property type="entry name" value="PepA_GA"/>
    <property type="match status" value="1"/>
</dbReference>
<comment type="cofactor">
    <cofactor evidence="8">
        <name>a divalent metal cation</name>
        <dbReference type="ChEBI" id="CHEBI:60240"/>
    </cofactor>
    <text evidence="8">Binds 2 divalent metal cations per subunit.</text>
</comment>
<dbReference type="Proteomes" id="UP000199409">
    <property type="component" value="Unassembled WGS sequence"/>
</dbReference>
<evidence type="ECO:0000256" key="6">
    <source>
        <dbReference type="PIRNR" id="PIRNR001123"/>
    </source>
</evidence>
<feature type="binding site" evidence="8">
    <location>
        <position position="177"/>
    </location>
    <ligand>
        <name>Zn(2+)</name>
        <dbReference type="ChEBI" id="CHEBI:29105"/>
        <label>1</label>
    </ligand>
</feature>
<dbReference type="CDD" id="cd05656">
    <property type="entry name" value="M42_Frv"/>
    <property type="match status" value="1"/>
</dbReference>
<dbReference type="STRING" id="37625.SAMN05660420_01393"/>
<dbReference type="OrthoDB" id="9772053at2"/>
<dbReference type="PANTHER" id="PTHR32481">
    <property type="entry name" value="AMINOPEPTIDASE"/>
    <property type="match status" value="1"/>
</dbReference>
<feature type="binding site" evidence="8">
    <location>
        <position position="320"/>
    </location>
    <ligand>
        <name>Zn(2+)</name>
        <dbReference type="ChEBI" id="CHEBI:29105"/>
        <label>2</label>
    </ligand>
</feature>
<dbReference type="Pfam" id="PF05343">
    <property type="entry name" value="Peptidase_M42"/>
    <property type="match status" value="1"/>
</dbReference>
<keyword evidence="5" id="KW-0378">Hydrolase</keyword>
<dbReference type="InterPro" id="IPR023367">
    <property type="entry name" value="Peptidase_M42_dom2"/>
</dbReference>
<name>A0A1H3YU70_9BACT</name>